<keyword evidence="5 6" id="KW-0233">DNA recombination</keyword>
<evidence type="ECO:0000256" key="5">
    <source>
        <dbReference type="ARBA" id="ARBA00023172"/>
    </source>
</evidence>
<evidence type="ECO:0000313" key="8">
    <source>
        <dbReference type="EMBL" id="GAA4648381.1"/>
    </source>
</evidence>
<keyword evidence="4 6" id="KW-0963">Cytoplasm</keyword>
<protein>
    <recommendedName>
        <fullName evidence="3 6">Recombination-associated protein RdgC</fullName>
    </recommendedName>
</protein>
<evidence type="ECO:0000256" key="3">
    <source>
        <dbReference type="ARBA" id="ARBA00022296"/>
    </source>
</evidence>
<feature type="region of interest" description="Disordered" evidence="7">
    <location>
        <begin position="307"/>
        <end position="329"/>
    </location>
</feature>
<keyword evidence="9" id="KW-1185">Reference proteome</keyword>
<proteinExistence type="inferred from homology"/>
<gene>
    <name evidence="6 8" type="primary">rdgC</name>
    <name evidence="8" type="ORF">GCM10023116_06480</name>
</gene>
<dbReference type="Pfam" id="PF04381">
    <property type="entry name" value="RdgC"/>
    <property type="match status" value="1"/>
</dbReference>
<reference evidence="9" key="1">
    <citation type="journal article" date="2019" name="Int. J. Syst. Evol. Microbiol.">
        <title>The Global Catalogue of Microorganisms (GCM) 10K type strain sequencing project: providing services to taxonomists for standard genome sequencing and annotation.</title>
        <authorList>
            <consortium name="The Broad Institute Genomics Platform"/>
            <consortium name="The Broad Institute Genome Sequencing Center for Infectious Disease"/>
            <person name="Wu L."/>
            <person name="Ma J."/>
        </authorList>
    </citation>
    <scope>NUCLEOTIDE SEQUENCE [LARGE SCALE GENOMIC DNA]</scope>
    <source>
        <strain evidence="9">JCM 17805</strain>
    </source>
</reference>
<dbReference type="EMBL" id="BAABFL010000065">
    <property type="protein sequence ID" value="GAA4648381.1"/>
    <property type="molecule type" value="Genomic_DNA"/>
</dbReference>
<evidence type="ECO:0000256" key="7">
    <source>
        <dbReference type="SAM" id="MobiDB-lite"/>
    </source>
</evidence>
<sequence length="329" mass="36782">MPTVGQSIMWFKNLILYRFSKPFEYTAETLEEKLAEQRFRPCSKSEMSSFGWVSPVPDGDSLIHASGQFLVVTAKKEDKLLPASVVRDALKEKIETIEHEQGRKVFKKEKDQLKDEITRDLLPRAFSRSSRTSAYIDSRNGWLIVDASSFRKAEELTSSLRSCLGSLPVLPPALKSSPSAIMTNWLQQSADLPAPFILGDECELKEPGEEGGIVRCKRVDLLSEEVSLHLTSGKVVSRIAMQWDESIDCILGEDLCIKRLKFTDTLQEQSDALDIEDKAGRFDADFTLMALTLERFLSELINALGGEDTSRTGQEAEPVGMEEPELAEA</sequence>
<organism evidence="8 9">
    <name type="scientific">Kistimonas scapharcae</name>
    <dbReference type="NCBI Taxonomy" id="1036133"/>
    <lineage>
        <taxon>Bacteria</taxon>
        <taxon>Pseudomonadati</taxon>
        <taxon>Pseudomonadota</taxon>
        <taxon>Gammaproteobacteria</taxon>
        <taxon>Oceanospirillales</taxon>
        <taxon>Endozoicomonadaceae</taxon>
        <taxon>Kistimonas</taxon>
    </lineage>
</organism>
<evidence type="ECO:0000256" key="4">
    <source>
        <dbReference type="ARBA" id="ARBA00022490"/>
    </source>
</evidence>
<name>A0ABP8UZJ2_9GAMM</name>
<dbReference type="Proteomes" id="UP001500604">
    <property type="component" value="Unassembled WGS sequence"/>
</dbReference>
<dbReference type="InterPro" id="IPR007476">
    <property type="entry name" value="RdgC"/>
</dbReference>
<evidence type="ECO:0000256" key="6">
    <source>
        <dbReference type="HAMAP-Rule" id="MF_00194"/>
    </source>
</evidence>
<comment type="function">
    <text evidence="6">May be involved in recombination.</text>
</comment>
<dbReference type="PANTHER" id="PTHR38103:SF1">
    <property type="entry name" value="RECOMBINATION-ASSOCIATED PROTEIN RDGC"/>
    <property type="match status" value="1"/>
</dbReference>
<evidence type="ECO:0000256" key="1">
    <source>
        <dbReference type="ARBA" id="ARBA00004453"/>
    </source>
</evidence>
<evidence type="ECO:0000313" key="9">
    <source>
        <dbReference type="Proteomes" id="UP001500604"/>
    </source>
</evidence>
<dbReference type="NCBIfam" id="NF001464">
    <property type="entry name" value="PRK00321.1-5"/>
    <property type="match status" value="1"/>
</dbReference>
<comment type="caution">
    <text evidence="8">The sequence shown here is derived from an EMBL/GenBank/DDBJ whole genome shotgun (WGS) entry which is preliminary data.</text>
</comment>
<dbReference type="HAMAP" id="MF_00194">
    <property type="entry name" value="RdgC"/>
    <property type="match status" value="1"/>
</dbReference>
<accession>A0ABP8UZJ2</accession>
<evidence type="ECO:0000256" key="2">
    <source>
        <dbReference type="ARBA" id="ARBA00008657"/>
    </source>
</evidence>
<comment type="similarity">
    <text evidence="2 6">Belongs to the RdgC family.</text>
</comment>
<comment type="subcellular location">
    <subcellularLocation>
        <location evidence="1 6">Cytoplasm</location>
        <location evidence="1 6">Nucleoid</location>
    </subcellularLocation>
</comment>
<dbReference type="PANTHER" id="PTHR38103">
    <property type="entry name" value="RECOMBINATION-ASSOCIATED PROTEIN RDGC"/>
    <property type="match status" value="1"/>
</dbReference>
<feature type="compositionally biased region" description="Acidic residues" evidence="7">
    <location>
        <begin position="320"/>
        <end position="329"/>
    </location>
</feature>
<dbReference type="NCBIfam" id="NF001462">
    <property type="entry name" value="PRK00321.1-3"/>
    <property type="match status" value="1"/>
</dbReference>